<dbReference type="RefSeq" id="WP_003716469.1">
    <property type="nucleotide sequence ID" value="NZ_CAKMAX010000001.1"/>
</dbReference>
<proteinExistence type="predicted"/>
<dbReference type="EMBL" id="JAKHPH010000002">
    <property type="protein sequence ID" value="MCZ3666918.1"/>
    <property type="molecule type" value="Genomic_DNA"/>
</dbReference>
<dbReference type="EMBL" id="JAKHMS010000002">
    <property type="protein sequence ID" value="MCZ3780907.1"/>
    <property type="molecule type" value="Genomic_DNA"/>
</dbReference>
<comment type="caution">
    <text evidence="1">The sequence shown here is derived from an EMBL/GenBank/DDBJ whole genome shotgun (WGS) entry which is preliminary data.</text>
</comment>
<evidence type="ECO:0000313" key="3">
    <source>
        <dbReference type="Proteomes" id="UP001212401"/>
    </source>
</evidence>
<dbReference type="Proteomes" id="UP001212401">
    <property type="component" value="Unassembled WGS sequence"/>
</dbReference>
<evidence type="ECO:0000313" key="2">
    <source>
        <dbReference type="EMBL" id="MCZ3780907.1"/>
    </source>
</evidence>
<reference evidence="1 4" key="1">
    <citation type="submission" date="2022-01" db="EMBL/GenBank/DDBJ databases">
        <title>VMRC isolate genome collection.</title>
        <authorList>
            <person name="France M."/>
            <person name="Rutt L."/>
            <person name="Humphrys M."/>
            <person name="Ravel J."/>
        </authorList>
    </citation>
    <scope>NUCLEOTIDE SEQUENCE</scope>
    <source>
        <strain evidence="2 4">C0030B4</strain>
        <strain evidence="1">C0048A1</strain>
    </source>
</reference>
<dbReference type="AlphaFoldDB" id="A0AAP3M2Q7"/>
<dbReference type="GeneID" id="75083070"/>
<organism evidence="1 3">
    <name type="scientific">Limosilactobacillus vaginalis</name>
    <dbReference type="NCBI Taxonomy" id="1633"/>
    <lineage>
        <taxon>Bacteria</taxon>
        <taxon>Bacillati</taxon>
        <taxon>Bacillota</taxon>
        <taxon>Bacilli</taxon>
        <taxon>Lactobacillales</taxon>
        <taxon>Lactobacillaceae</taxon>
        <taxon>Limosilactobacillus</taxon>
    </lineage>
</organism>
<accession>A0AAP3M2Q7</accession>
<gene>
    <name evidence="2" type="ORF">L2504_01925</name>
    <name evidence="1" type="ORF">L2724_01290</name>
</gene>
<evidence type="ECO:0000313" key="4">
    <source>
        <dbReference type="Proteomes" id="UP001527392"/>
    </source>
</evidence>
<protein>
    <submittedName>
        <fullName evidence="1">Uncharacterized protein</fullName>
    </submittedName>
</protein>
<sequence length="154" mass="17232">MKLTVADYLDQVVGNKVLITENETTASKVQQKTTLKKAIETVIDALDTGHLGKYQITIRVKKGDPVIFHLDTNLINIPMAEAERLDGKLLDKEISYPVNLYMVMESEDVNKSGLRIDELANETDLAGNIDPLIKRLQEWLAEHLADVMEARADA</sequence>
<name>A0AAP3M2Q7_9LACO</name>
<evidence type="ECO:0000313" key="1">
    <source>
        <dbReference type="EMBL" id="MCZ3666918.1"/>
    </source>
</evidence>
<dbReference type="Proteomes" id="UP001527392">
    <property type="component" value="Unassembled WGS sequence"/>
</dbReference>
<keyword evidence="4" id="KW-1185">Reference proteome</keyword>